<dbReference type="InterPro" id="IPR058533">
    <property type="entry name" value="Cation_efflux_TM"/>
</dbReference>
<accession>A0ABQ2L4X0</accession>
<feature type="region of interest" description="Disordered" evidence="7">
    <location>
        <begin position="305"/>
        <end position="325"/>
    </location>
</feature>
<dbReference type="NCBIfam" id="TIGR01297">
    <property type="entry name" value="CDF"/>
    <property type="match status" value="1"/>
</dbReference>
<dbReference type="InterPro" id="IPR050291">
    <property type="entry name" value="CDF_Transporter"/>
</dbReference>
<evidence type="ECO:0000259" key="10">
    <source>
        <dbReference type="Pfam" id="PF16916"/>
    </source>
</evidence>
<dbReference type="InterPro" id="IPR002524">
    <property type="entry name" value="Cation_efflux"/>
</dbReference>
<dbReference type="Pfam" id="PF01545">
    <property type="entry name" value="Cation_efflux"/>
    <property type="match status" value="1"/>
</dbReference>
<feature type="compositionally biased region" description="Gly residues" evidence="7">
    <location>
        <begin position="316"/>
        <end position="325"/>
    </location>
</feature>
<keyword evidence="4 8" id="KW-0812">Transmembrane</keyword>
<name>A0ABQ2L4X0_9BACL</name>
<evidence type="ECO:0000256" key="6">
    <source>
        <dbReference type="ARBA" id="ARBA00023136"/>
    </source>
</evidence>
<dbReference type="InterPro" id="IPR027470">
    <property type="entry name" value="Cation_efflux_CTD"/>
</dbReference>
<feature type="domain" description="Cation efflux protein transmembrane" evidence="9">
    <location>
        <begin position="19"/>
        <end position="217"/>
    </location>
</feature>
<dbReference type="EMBL" id="BMLN01000007">
    <property type="protein sequence ID" value="GGO03087.1"/>
    <property type="molecule type" value="Genomic_DNA"/>
</dbReference>
<feature type="domain" description="Cation efflux protein cytoplasmic" evidence="10">
    <location>
        <begin position="224"/>
        <end position="298"/>
    </location>
</feature>
<keyword evidence="12" id="KW-1185">Reference proteome</keyword>
<dbReference type="SUPFAM" id="SSF160240">
    <property type="entry name" value="Cation efflux protein cytoplasmic domain-like"/>
    <property type="match status" value="1"/>
</dbReference>
<organism evidence="11 12">
    <name type="scientific">Saccharibacillus kuerlensis</name>
    <dbReference type="NCBI Taxonomy" id="459527"/>
    <lineage>
        <taxon>Bacteria</taxon>
        <taxon>Bacillati</taxon>
        <taxon>Bacillota</taxon>
        <taxon>Bacilli</taxon>
        <taxon>Bacillales</taxon>
        <taxon>Paenibacillaceae</taxon>
        <taxon>Saccharibacillus</taxon>
    </lineage>
</organism>
<dbReference type="PANTHER" id="PTHR43840">
    <property type="entry name" value="MITOCHONDRIAL METAL TRANSPORTER 1-RELATED"/>
    <property type="match status" value="1"/>
</dbReference>
<evidence type="ECO:0000256" key="3">
    <source>
        <dbReference type="ARBA" id="ARBA00022448"/>
    </source>
</evidence>
<feature type="transmembrane region" description="Helical" evidence="8">
    <location>
        <begin position="159"/>
        <end position="181"/>
    </location>
</feature>
<dbReference type="SUPFAM" id="SSF161111">
    <property type="entry name" value="Cation efflux protein transmembrane domain-like"/>
    <property type="match status" value="1"/>
</dbReference>
<evidence type="ECO:0000256" key="4">
    <source>
        <dbReference type="ARBA" id="ARBA00022692"/>
    </source>
</evidence>
<evidence type="ECO:0000256" key="8">
    <source>
        <dbReference type="SAM" id="Phobius"/>
    </source>
</evidence>
<evidence type="ECO:0000313" key="11">
    <source>
        <dbReference type="EMBL" id="GGO03087.1"/>
    </source>
</evidence>
<evidence type="ECO:0000256" key="5">
    <source>
        <dbReference type="ARBA" id="ARBA00022989"/>
    </source>
</evidence>
<evidence type="ECO:0000313" key="12">
    <source>
        <dbReference type="Proteomes" id="UP000606653"/>
    </source>
</evidence>
<gene>
    <name evidence="11" type="primary">ydfM</name>
    <name evidence="11" type="ORF">GCM10010969_27030</name>
</gene>
<feature type="transmembrane region" description="Helical" evidence="8">
    <location>
        <begin position="119"/>
        <end position="138"/>
    </location>
</feature>
<proteinExistence type="inferred from homology"/>
<dbReference type="Proteomes" id="UP000606653">
    <property type="component" value="Unassembled WGS sequence"/>
</dbReference>
<feature type="transmembrane region" description="Helical" evidence="8">
    <location>
        <begin position="16"/>
        <end position="39"/>
    </location>
</feature>
<protein>
    <submittedName>
        <fullName evidence="11">Transporter YdfM</fullName>
    </submittedName>
</protein>
<comment type="subcellular location">
    <subcellularLocation>
        <location evidence="1">Membrane</location>
        <topology evidence="1">Multi-pass membrane protein</topology>
    </subcellularLocation>
</comment>
<dbReference type="Gene3D" id="1.20.1510.10">
    <property type="entry name" value="Cation efflux protein transmembrane domain"/>
    <property type="match status" value="1"/>
</dbReference>
<comment type="caution">
    <text evidence="11">The sequence shown here is derived from an EMBL/GenBank/DDBJ whole genome shotgun (WGS) entry which is preliminary data.</text>
</comment>
<keyword evidence="6 8" id="KW-0472">Membrane</keyword>
<keyword evidence="5 8" id="KW-1133">Transmembrane helix</keyword>
<evidence type="ECO:0000256" key="1">
    <source>
        <dbReference type="ARBA" id="ARBA00004141"/>
    </source>
</evidence>
<evidence type="ECO:0000256" key="7">
    <source>
        <dbReference type="SAM" id="MobiDB-lite"/>
    </source>
</evidence>
<dbReference type="RefSeq" id="WP_018976662.1">
    <property type="nucleotide sequence ID" value="NZ_BMLN01000007.1"/>
</dbReference>
<keyword evidence="3" id="KW-0813">Transport</keyword>
<dbReference type="Pfam" id="PF16916">
    <property type="entry name" value="ZT_dimer"/>
    <property type="match status" value="1"/>
</dbReference>
<feature type="transmembrane region" description="Helical" evidence="8">
    <location>
        <begin position="85"/>
        <end position="107"/>
    </location>
</feature>
<dbReference type="InterPro" id="IPR036837">
    <property type="entry name" value="Cation_efflux_CTD_sf"/>
</dbReference>
<evidence type="ECO:0000259" key="9">
    <source>
        <dbReference type="Pfam" id="PF01545"/>
    </source>
</evidence>
<dbReference type="PANTHER" id="PTHR43840:SF15">
    <property type="entry name" value="MITOCHONDRIAL METAL TRANSPORTER 1-RELATED"/>
    <property type="match status" value="1"/>
</dbReference>
<comment type="similarity">
    <text evidence="2">Belongs to the cation diffusion facilitator (CDF) transporter (TC 2.A.4) family.</text>
</comment>
<feature type="transmembrane region" description="Helical" evidence="8">
    <location>
        <begin position="187"/>
        <end position="206"/>
    </location>
</feature>
<evidence type="ECO:0000256" key="2">
    <source>
        <dbReference type="ARBA" id="ARBA00008114"/>
    </source>
</evidence>
<dbReference type="InterPro" id="IPR027469">
    <property type="entry name" value="Cation_efflux_TMD_sf"/>
</dbReference>
<dbReference type="Gene3D" id="3.30.70.1350">
    <property type="entry name" value="Cation efflux protein, cytoplasmic domain"/>
    <property type="match status" value="1"/>
</dbReference>
<reference evidence="12" key="1">
    <citation type="journal article" date="2019" name="Int. J. Syst. Evol. Microbiol.">
        <title>The Global Catalogue of Microorganisms (GCM) 10K type strain sequencing project: providing services to taxonomists for standard genome sequencing and annotation.</title>
        <authorList>
            <consortium name="The Broad Institute Genomics Platform"/>
            <consortium name="The Broad Institute Genome Sequencing Center for Infectious Disease"/>
            <person name="Wu L."/>
            <person name="Ma J."/>
        </authorList>
    </citation>
    <scope>NUCLEOTIDE SEQUENCE [LARGE SCALE GENOMIC DNA]</scope>
    <source>
        <strain evidence="12">CGMCC 1.6964</strain>
    </source>
</reference>
<sequence>MIMDKQMEKVKKQSIFAAWISLISNVLLTILKITVGVLFNSQVLIADGIHNAGDVIASAAALGSMRISSLPPDEDHPYGHGKAEVIGASVVATILLLAALYIGYHSLTALFAPIPEAHVIALIAAALSLIWKFVLYVYTIRIGRRANSKGLIATAQDHLADVYASGAAVIGIGLGLIGEMIGMPVLAYGDPVAGIIVAMLVLKLAWDMARESIDILMEKAIGSQELEALEQIVRSVEEVKRIDRIRAREHGQYIIIDLRVGVDGQMTIQQGHDVIRKIKKSILSSHPNVSEVMIHLNPWYPGADAADKDEEPVSIGGSGGTMLED</sequence>